<evidence type="ECO:0000313" key="3">
    <source>
        <dbReference type="EMBL" id="ERJ59752.1"/>
    </source>
</evidence>
<feature type="transmembrane region" description="Helical" evidence="1">
    <location>
        <begin position="21"/>
        <end position="41"/>
    </location>
</feature>
<protein>
    <recommendedName>
        <fullName evidence="2">PDZ domain-containing protein</fullName>
    </recommendedName>
</protein>
<sequence length="469" mass="53143">MKPFILSKWRYVLTVKCLNRPVFHLLQVVALSLLVFFGGYANIYAQHWDFKGNKSSVTIPIEIVNHIITIPVQLNGEELRFILDTGVKETLLFGNIDSVVLHNVTSINFNGLGISEGLKGLLSLSNVLVLGDSALIDHRHDLYVVVDSSVNLSKNIGIPIHGILGSHFFSSHIVRIDYVKKKLQVFKSLNGIEKMLQKYTVFKMDLLKDRPFVAVDILTGRQEFESLRMLVDLGNSDPLMLFTTALQDYMINTPYVYEFLGQGFNGDIYGKRSRIAKVRIGRFSLNEPFVSYPDTNSYNELRLATGRVGSIGNQVMSRFDVVFNYTDSLLYLKKNRLFADAFNIDMSGLEIRHEGFTWVKNEVLPQVNDSKMKYDAKTVNLGTDVTYQIALVPSYVVYHVRKDSPADLAGIRIGDVIYKINGSYAGKIGLEKIRQKLQVRNNYGVSLEVKRDGELHKFRFALIDPILLK</sequence>
<dbReference type="AlphaFoldDB" id="U2HW45"/>
<dbReference type="eggNOG" id="COG0793">
    <property type="taxonomic scope" value="Bacteria"/>
</dbReference>
<dbReference type="InterPro" id="IPR036034">
    <property type="entry name" value="PDZ_sf"/>
</dbReference>
<feature type="domain" description="PDZ" evidence="2">
    <location>
        <begin position="396"/>
        <end position="451"/>
    </location>
</feature>
<keyword evidence="1" id="KW-1133">Transmembrane helix</keyword>
<dbReference type="SUPFAM" id="SSF50156">
    <property type="entry name" value="PDZ domain-like"/>
    <property type="match status" value="1"/>
</dbReference>
<dbReference type="RefSeq" id="WP_021070086.1">
    <property type="nucleotide sequence ID" value="NZ_ATDL01000014.1"/>
</dbReference>
<keyword evidence="1" id="KW-0472">Membrane</keyword>
<comment type="caution">
    <text evidence="3">The sequence shown here is derived from an EMBL/GenBank/DDBJ whole genome shotgun (WGS) entry which is preliminary data.</text>
</comment>
<dbReference type="Gene3D" id="2.30.42.10">
    <property type="match status" value="1"/>
</dbReference>
<organism evidence="3 4">
    <name type="scientific">Sphingobacterium paucimobilis HER1398</name>
    <dbReference type="NCBI Taxonomy" id="1346330"/>
    <lineage>
        <taxon>Bacteria</taxon>
        <taxon>Pseudomonadati</taxon>
        <taxon>Bacteroidota</taxon>
        <taxon>Sphingobacteriia</taxon>
        <taxon>Sphingobacteriales</taxon>
        <taxon>Sphingobacteriaceae</taxon>
        <taxon>Sphingobacterium</taxon>
    </lineage>
</organism>
<proteinExistence type="predicted"/>
<name>U2HW45_9SPHI</name>
<evidence type="ECO:0000313" key="4">
    <source>
        <dbReference type="Proteomes" id="UP000016584"/>
    </source>
</evidence>
<evidence type="ECO:0000259" key="2">
    <source>
        <dbReference type="Pfam" id="PF17820"/>
    </source>
</evidence>
<evidence type="ECO:0000256" key="1">
    <source>
        <dbReference type="SAM" id="Phobius"/>
    </source>
</evidence>
<dbReference type="Proteomes" id="UP000016584">
    <property type="component" value="Unassembled WGS sequence"/>
</dbReference>
<dbReference type="InterPro" id="IPR041489">
    <property type="entry name" value="PDZ_6"/>
</dbReference>
<keyword evidence="1" id="KW-0812">Transmembrane</keyword>
<dbReference type="PATRIC" id="fig|1346330.5.peg.1915"/>
<accession>U2HW45</accession>
<dbReference type="Pfam" id="PF17820">
    <property type="entry name" value="PDZ_6"/>
    <property type="match status" value="1"/>
</dbReference>
<keyword evidence="4" id="KW-1185">Reference proteome</keyword>
<dbReference type="OrthoDB" id="3521766at2"/>
<gene>
    <name evidence="3" type="ORF">M472_13325</name>
</gene>
<dbReference type="EMBL" id="ATDL01000014">
    <property type="protein sequence ID" value="ERJ59752.1"/>
    <property type="molecule type" value="Genomic_DNA"/>
</dbReference>
<dbReference type="STRING" id="1346330.M472_13325"/>
<reference evidence="3 4" key="1">
    <citation type="journal article" date="2013" name="Genome Announc.">
        <title>The Draft Genome Sequence of Sphingomonas paucimobilis Strain HER1398 (Proteobacteria), Host to the Giant PAU Phage, Indicates That It Is a Member of the Genus Sphingobacterium (Bacteroidetes).</title>
        <authorList>
            <person name="White R.A.III."/>
            <person name="Suttle C.A."/>
        </authorList>
    </citation>
    <scope>NUCLEOTIDE SEQUENCE [LARGE SCALE GENOMIC DNA]</scope>
    <source>
        <strain evidence="3 4">HER1398</strain>
    </source>
</reference>
<dbReference type="InterPro" id="IPR021109">
    <property type="entry name" value="Peptidase_aspartic_dom_sf"/>
</dbReference>
<dbReference type="Gene3D" id="2.40.70.10">
    <property type="entry name" value="Acid Proteases"/>
    <property type="match status" value="1"/>
</dbReference>